<evidence type="ECO:0000256" key="1">
    <source>
        <dbReference type="SAM" id="Coils"/>
    </source>
</evidence>
<organism evidence="4 5">
    <name type="scientific">Sporormia fimetaria CBS 119925</name>
    <dbReference type="NCBI Taxonomy" id="1340428"/>
    <lineage>
        <taxon>Eukaryota</taxon>
        <taxon>Fungi</taxon>
        <taxon>Dikarya</taxon>
        <taxon>Ascomycota</taxon>
        <taxon>Pezizomycotina</taxon>
        <taxon>Dothideomycetes</taxon>
        <taxon>Pleosporomycetidae</taxon>
        <taxon>Pleosporales</taxon>
        <taxon>Sporormiaceae</taxon>
        <taxon>Sporormia</taxon>
    </lineage>
</organism>
<dbReference type="Proteomes" id="UP000799440">
    <property type="component" value="Unassembled WGS sequence"/>
</dbReference>
<feature type="domain" description="Monopolin complex subunit Csm1/Pcs1 C-terminal" evidence="3">
    <location>
        <begin position="387"/>
        <end position="473"/>
    </location>
</feature>
<sequence>MARDTFPTPDSNSENKAPARKARGRPAKVEKPATVTKTTAKSKGAARSASVGKGADVKQEVAATKKKTARGGRKVVEETQEEKVDDADEFDSDEEDVLVAEVKPVKRGRPARAKNNQEVEESVAEIVPPPKRGRKAAQDASVPKPAAKGRTKRIPKAEPEPDMTIPETQPLPDSEPEPMDIEESIEVEEIPESMPPPPRPSARRPIQPLSRTARQPSAGARRAGSVSDTERDPMLRRKVGDLTRKLEAMTTKYENIKEIATSQKESNFDQLRRQTDQTIKNQDAVIKSLKQQISEMQSRSSESAAMKKELAKLKQENEELESENQAISESLEVTQKENKTLTTKLAAARATAAEPKTVPGSAVKARPTSVVLPGAAEAAKEAQLKQRKIDLYSDLTNLVIVGVKKGEDGEDVYDCLQTGRNGTLHFQLSISNDEDAYEDAQFAYTPQLDEKRDAQLYDLLPDYLTEPIEFPRNQVARFYEKILDSMTKKIELIE</sequence>
<dbReference type="InterPro" id="IPR020981">
    <property type="entry name" value="Csm1/Pcs1_C"/>
</dbReference>
<dbReference type="PANTHER" id="PTHR28006:SF1">
    <property type="entry name" value="MONOPOLIN COMPLEX SUBUNIT CSM1"/>
    <property type="match status" value="1"/>
</dbReference>
<keyword evidence="1" id="KW-0175">Coiled coil</keyword>
<dbReference type="InterPro" id="IPR038608">
    <property type="entry name" value="Csm1/Pcs1_C_sf"/>
</dbReference>
<evidence type="ECO:0000259" key="3">
    <source>
        <dbReference type="Pfam" id="PF12539"/>
    </source>
</evidence>
<accession>A0A6A6VGE9</accession>
<dbReference type="AlphaFoldDB" id="A0A6A6VGE9"/>
<feature type="compositionally biased region" description="Basic residues" evidence="2">
    <location>
        <begin position="64"/>
        <end position="73"/>
    </location>
</feature>
<keyword evidence="5" id="KW-1185">Reference proteome</keyword>
<name>A0A6A6VGE9_9PLEO</name>
<dbReference type="GO" id="GO:0045144">
    <property type="term" value="P:meiotic sister chromatid segregation"/>
    <property type="evidence" value="ECO:0007669"/>
    <property type="project" value="TreeGrafter"/>
</dbReference>
<gene>
    <name evidence="4" type="ORF">M011DRAFT_441294</name>
</gene>
<dbReference type="GO" id="GO:0005730">
    <property type="term" value="C:nucleolus"/>
    <property type="evidence" value="ECO:0007669"/>
    <property type="project" value="TreeGrafter"/>
</dbReference>
<dbReference type="EMBL" id="MU006568">
    <property type="protein sequence ID" value="KAF2748804.1"/>
    <property type="molecule type" value="Genomic_DNA"/>
</dbReference>
<evidence type="ECO:0000256" key="2">
    <source>
        <dbReference type="SAM" id="MobiDB-lite"/>
    </source>
</evidence>
<feature type="compositionally biased region" description="Acidic residues" evidence="2">
    <location>
        <begin position="174"/>
        <end position="191"/>
    </location>
</feature>
<dbReference type="GO" id="GO:0033551">
    <property type="term" value="C:monopolin complex"/>
    <property type="evidence" value="ECO:0007669"/>
    <property type="project" value="InterPro"/>
</dbReference>
<proteinExistence type="predicted"/>
<dbReference type="GO" id="GO:1990644">
    <property type="term" value="F:microtubule site clamp"/>
    <property type="evidence" value="ECO:0007669"/>
    <property type="project" value="TreeGrafter"/>
</dbReference>
<evidence type="ECO:0000313" key="5">
    <source>
        <dbReference type="Proteomes" id="UP000799440"/>
    </source>
</evidence>
<dbReference type="GO" id="GO:0034506">
    <property type="term" value="C:chromosome, centromeric core domain"/>
    <property type="evidence" value="ECO:0007669"/>
    <property type="project" value="TreeGrafter"/>
</dbReference>
<dbReference type="GO" id="GO:0051315">
    <property type="term" value="P:attachment of mitotic spindle microtubules to kinetochore"/>
    <property type="evidence" value="ECO:0007669"/>
    <property type="project" value="TreeGrafter"/>
</dbReference>
<evidence type="ECO:0000313" key="4">
    <source>
        <dbReference type="EMBL" id="KAF2748804.1"/>
    </source>
</evidence>
<dbReference type="OrthoDB" id="2431049at2759"/>
<dbReference type="Gene3D" id="3.90.1150.80">
    <property type="match status" value="1"/>
</dbReference>
<dbReference type="CDD" id="cd23787">
    <property type="entry name" value="RWD_CSM1"/>
    <property type="match status" value="1"/>
</dbReference>
<dbReference type="PANTHER" id="PTHR28006">
    <property type="entry name" value="MONOPOLIN COMPLEX SUBUNIT CSM1"/>
    <property type="match status" value="1"/>
</dbReference>
<feature type="compositionally biased region" description="Basic and acidic residues" evidence="2">
    <location>
        <begin position="228"/>
        <end position="243"/>
    </location>
</feature>
<reference evidence="4" key="1">
    <citation type="journal article" date="2020" name="Stud. Mycol.">
        <title>101 Dothideomycetes genomes: a test case for predicting lifestyles and emergence of pathogens.</title>
        <authorList>
            <person name="Haridas S."/>
            <person name="Albert R."/>
            <person name="Binder M."/>
            <person name="Bloem J."/>
            <person name="Labutti K."/>
            <person name="Salamov A."/>
            <person name="Andreopoulos B."/>
            <person name="Baker S."/>
            <person name="Barry K."/>
            <person name="Bills G."/>
            <person name="Bluhm B."/>
            <person name="Cannon C."/>
            <person name="Castanera R."/>
            <person name="Culley D."/>
            <person name="Daum C."/>
            <person name="Ezra D."/>
            <person name="Gonzalez J."/>
            <person name="Henrissat B."/>
            <person name="Kuo A."/>
            <person name="Liang C."/>
            <person name="Lipzen A."/>
            <person name="Lutzoni F."/>
            <person name="Magnuson J."/>
            <person name="Mondo S."/>
            <person name="Nolan M."/>
            <person name="Ohm R."/>
            <person name="Pangilinan J."/>
            <person name="Park H.-J."/>
            <person name="Ramirez L."/>
            <person name="Alfaro M."/>
            <person name="Sun H."/>
            <person name="Tritt A."/>
            <person name="Yoshinaga Y."/>
            <person name="Zwiers L.-H."/>
            <person name="Turgeon B."/>
            <person name="Goodwin S."/>
            <person name="Spatafora J."/>
            <person name="Crous P."/>
            <person name="Grigoriev I."/>
        </authorList>
    </citation>
    <scope>NUCLEOTIDE SEQUENCE</scope>
    <source>
        <strain evidence="4">CBS 119925</strain>
    </source>
</reference>
<feature type="region of interest" description="Disordered" evidence="2">
    <location>
        <begin position="1"/>
        <end position="243"/>
    </location>
</feature>
<dbReference type="Gene3D" id="1.10.287.1490">
    <property type="match status" value="1"/>
</dbReference>
<feature type="compositionally biased region" description="Acidic residues" evidence="2">
    <location>
        <begin position="78"/>
        <end position="98"/>
    </location>
</feature>
<dbReference type="GO" id="GO:0072686">
    <property type="term" value="C:mitotic spindle"/>
    <property type="evidence" value="ECO:0007669"/>
    <property type="project" value="TreeGrafter"/>
</dbReference>
<feature type="coiled-coil region" evidence="1">
    <location>
        <begin position="279"/>
        <end position="351"/>
    </location>
</feature>
<dbReference type="Pfam" id="PF12539">
    <property type="entry name" value="Csm1"/>
    <property type="match status" value="1"/>
</dbReference>
<dbReference type="FunFam" id="3.90.1150.80:FF:000001">
    <property type="entry name" value="Chromosome segregation protein (Pcs1)"/>
    <property type="match status" value="1"/>
</dbReference>
<protein>
    <recommendedName>
        <fullName evidence="3">Monopolin complex subunit Csm1/Pcs1 C-terminal domain-containing protein</fullName>
    </recommendedName>
</protein>
<dbReference type="InterPro" id="IPR040349">
    <property type="entry name" value="Csm1/Pcs1"/>
</dbReference>